<dbReference type="KEGG" id="cpra:CPter91_1022"/>
<evidence type="ECO:0000313" key="1">
    <source>
        <dbReference type="EMBL" id="AMP03407.1"/>
    </source>
</evidence>
<dbReference type="AlphaFoldDB" id="A0A127Q053"/>
<proteinExistence type="predicted"/>
<protein>
    <submittedName>
        <fullName evidence="1">Uncharacterized protein</fullName>
    </submittedName>
</protein>
<dbReference type="Proteomes" id="UP000074561">
    <property type="component" value="Chromosome"/>
</dbReference>
<dbReference type="EMBL" id="CP013234">
    <property type="protein sequence ID" value="AMP03407.1"/>
    <property type="molecule type" value="Genomic_DNA"/>
</dbReference>
<dbReference type="STRING" id="279113.CPter91_1022"/>
<name>A0A127Q053_9BURK</name>
<accession>A0A127Q053</accession>
<evidence type="ECO:0000313" key="2">
    <source>
        <dbReference type="Proteomes" id="UP000074561"/>
    </source>
</evidence>
<gene>
    <name evidence="1" type="ORF">CPter91_1022</name>
</gene>
<organism evidence="1 2">
    <name type="scientific">Collimonas pratensis</name>
    <dbReference type="NCBI Taxonomy" id="279113"/>
    <lineage>
        <taxon>Bacteria</taxon>
        <taxon>Pseudomonadati</taxon>
        <taxon>Pseudomonadota</taxon>
        <taxon>Betaproteobacteria</taxon>
        <taxon>Burkholderiales</taxon>
        <taxon>Oxalobacteraceae</taxon>
        <taxon>Collimonas</taxon>
    </lineage>
</organism>
<sequence>MLARAISVANRVFKGQQIHAAIDRAAELSHNSGRVAEMAE</sequence>
<reference evidence="1 2" key="1">
    <citation type="submission" date="2015-11" db="EMBL/GenBank/DDBJ databases">
        <title>Exploring the genomic traits of fungus-feeding bacterial genus Collimonas.</title>
        <authorList>
            <person name="Song C."/>
            <person name="Schmidt R."/>
            <person name="de Jager V."/>
            <person name="Krzyzanowska D."/>
            <person name="Jongedijk E."/>
            <person name="Cankar K."/>
            <person name="Beekwilder J."/>
            <person name="van Veen A."/>
            <person name="de Boer W."/>
            <person name="van Veen J.A."/>
            <person name="Garbeva P."/>
        </authorList>
    </citation>
    <scope>NUCLEOTIDE SEQUENCE [LARGE SCALE GENOMIC DNA]</scope>
    <source>
        <strain evidence="1 2">Ter91</strain>
    </source>
</reference>